<evidence type="ECO:0000313" key="2">
    <source>
        <dbReference type="Proteomes" id="UP001152795"/>
    </source>
</evidence>
<comment type="caution">
    <text evidence="1">The sequence shown here is derived from an EMBL/GenBank/DDBJ whole genome shotgun (WGS) entry which is preliminary data.</text>
</comment>
<dbReference type="AlphaFoldDB" id="A0A6S7J8J0"/>
<keyword evidence="2" id="KW-1185">Reference proteome</keyword>
<reference evidence="1" key="1">
    <citation type="submission" date="2020-04" db="EMBL/GenBank/DDBJ databases">
        <authorList>
            <person name="Alioto T."/>
            <person name="Alioto T."/>
            <person name="Gomez Garrido J."/>
        </authorList>
    </citation>
    <scope>NUCLEOTIDE SEQUENCE</scope>
    <source>
        <strain evidence="1">A484AB</strain>
    </source>
</reference>
<dbReference type="EMBL" id="CACRXK020014167">
    <property type="protein sequence ID" value="CAB4026391.1"/>
    <property type="molecule type" value="Genomic_DNA"/>
</dbReference>
<evidence type="ECO:0000313" key="1">
    <source>
        <dbReference type="EMBL" id="CAB4026391.1"/>
    </source>
</evidence>
<gene>
    <name evidence="1" type="ORF">PACLA_8A023398</name>
</gene>
<sequence length="107" mass="12111">VLQTATTKYCAKEIKKKLVENNVCLSQNLPSESSITRTDGDDLGYSYKRLNIVARESLTDSCEEKLIDYLSACNALDPRCMHFLTNALLSKQRETDITVSQLLDHLR</sequence>
<dbReference type="Proteomes" id="UP001152795">
    <property type="component" value="Unassembled WGS sequence"/>
</dbReference>
<proteinExistence type="predicted"/>
<protein>
    <submittedName>
        <fullName evidence="1">Uncharacterized protein</fullName>
    </submittedName>
</protein>
<name>A0A6S7J8J0_PARCT</name>
<organism evidence="1 2">
    <name type="scientific">Paramuricea clavata</name>
    <name type="common">Red gorgonian</name>
    <name type="synonym">Violescent sea-whip</name>
    <dbReference type="NCBI Taxonomy" id="317549"/>
    <lineage>
        <taxon>Eukaryota</taxon>
        <taxon>Metazoa</taxon>
        <taxon>Cnidaria</taxon>
        <taxon>Anthozoa</taxon>
        <taxon>Octocorallia</taxon>
        <taxon>Malacalcyonacea</taxon>
        <taxon>Plexauridae</taxon>
        <taxon>Paramuricea</taxon>
    </lineage>
</organism>
<dbReference type="Gene3D" id="1.10.10.10">
    <property type="entry name" value="Winged helix-like DNA-binding domain superfamily/Winged helix DNA-binding domain"/>
    <property type="match status" value="1"/>
</dbReference>
<dbReference type="InterPro" id="IPR036388">
    <property type="entry name" value="WH-like_DNA-bd_sf"/>
</dbReference>
<accession>A0A6S7J8J0</accession>
<feature type="non-terminal residue" evidence="1">
    <location>
        <position position="1"/>
    </location>
</feature>